<dbReference type="RefSeq" id="WP_184566527.1">
    <property type="nucleotide sequence ID" value="NZ_JACIEI010000010.1"/>
</dbReference>
<dbReference type="AlphaFoldDB" id="A0A7W6EAD5"/>
<gene>
    <name evidence="2" type="ORF">GGR95_002645</name>
</gene>
<dbReference type="EMBL" id="JACIEI010000010">
    <property type="protein sequence ID" value="MBB3994995.1"/>
    <property type="molecule type" value="Genomic_DNA"/>
</dbReference>
<dbReference type="Proteomes" id="UP000530268">
    <property type="component" value="Unassembled WGS sequence"/>
</dbReference>
<accession>A0A7W6EAD5</accession>
<sequence>MNFINAQVVEISKPLKAAHFPFPRGKELFEAMSWCATDYYTKASTGHAFEARGLLVIGESRQGKSREIQRIRDKFNDGSVIMPDGRRAVIIHCILSGKVTWKDLGVRILGLLEYPLRGRHTQAEIWEKVIKIAKIQGVVGIHFDECQHVFTEDGDKMNQQILDSFKTLLKESRWPLMLILSGIPSLAAYVAKEEQLARLLRTVRFEAIDPSKQTDMDELLQLTFSYAEKAGVDFSSLATNEFLERLAFACCDRWGLVIEMLIEAFTNCRIAGEKVCSIENFSHAYAKTYSTPFGYSPFTMSNYRDGFDQDKLMEALNRAK</sequence>
<keyword evidence="3" id="KW-1185">Reference proteome</keyword>
<protein>
    <recommendedName>
        <fullName evidence="1">ORC1/DEAH AAA+ ATPase domain-containing protein</fullName>
    </recommendedName>
</protein>
<evidence type="ECO:0000313" key="2">
    <source>
        <dbReference type="EMBL" id="MBB3994995.1"/>
    </source>
</evidence>
<dbReference type="GO" id="GO:0016887">
    <property type="term" value="F:ATP hydrolysis activity"/>
    <property type="evidence" value="ECO:0007669"/>
    <property type="project" value="InterPro"/>
</dbReference>
<name>A0A7W6EAD5_9RHOB</name>
<proteinExistence type="predicted"/>
<comment type="caution">
    <text evidence="2">The sequence shown here is derived from an EMBL/GenBank/DDBJ whole genome shotgun (WGS) entry which is preliminary data.</text>
</comment>
<evidence type="ECO:0000313" key="3">
    <source>
        <dbReference type="Proteomes" id="UP000530268"/>
    </source>
</evidence>
<dbReference type="InterPro" id="IPR049945">
    <property type="entry name" value="AAA_22"/>
</dbReference>
<dbReference type="SUPFAM" id="SSF52540">
    <property type="entry name" value="P-loop containing nucleoside triphosphate hydrolases"/>
    <property type="match status" value="1"/>
</dbReference>
<evidence type="ECO:0000259" key="1">
    <source>
        <dbReference type="Pfam" id="PF13401"/>
    </source>
</evidence>
<organism evidence="2 3">
    <name type="scientific">Sulfitobacter undariae</name>
    <dbReference type="NCBI Taxonomy" id="1563671"/>
    <lineage>
        <taxon>Bacteria</taxon>
        <taxon>Pseudomonadati</taxon>
        <taxon>Pseudomonadota</taxon>
        <taxon>Alphaproteobacteria</taxon>
        <taxon>Rhodobacterales</taxon>
        <taxon>Roseobacteraceae</taxon>
        <taxon>Sulfitobacter</taxon>
    </lineage>
</organism>
<reference evidence="2 3" key="1">
    <citation type="submission" date="2020-08" db="EMBL/GenBank/DDBJ databases">
        <title>Genomic Encyclopedia of Type Strains, Phase IV (KMG-IV): sequencing the most valuable type-strain genomes for metagenomic binning, comparative biology and taxonomic classification.</title>
        <authorList>
            <person name="Goeker M."/>
        </authorList>
    </citation>
    <scope>NUCLEOTIDE SEQUENCE [LARGE SCALE GENOMIC DNA]</scope>
    <source>
        <strain evidence="2 3">DSM 102234</strain>
    </source>
</reference>
<dbReference type="Pfam" id="PF13401">
    <property type="entry name" value="AAA_22"/>
    <property type="match status" value="1"/>
</dbReference>
<dbReference type="InterPro" id="IPR027417">
    <property type="entry name" value="P-loop_NTPase"/>
</dbReference>
<feature type="domain" description="ORC1/DEAH AAA+ ATPase" evidence="1">
    <location>
        <begin position="51"/>
        <end position="187"/>
    </location>
</feature>